<accession>A0A0C1PMP7</accession>
<dbReference type="InterPro" id="IPR006225">
    <property type="entry name" value="PsdUridine_synth_RluC/D"/>
</dbReference>
<proteinExistence type="inferred from homology"/>
<dbReference type="InterPro" id="IPR050188">
    <property type="entry name" value="RluA_PseudoU_synthase"/>
</dbReference>
<feature type="domain" description="Pseudouridine synthase RsuA/RluA-like" evidence="6">
    <location>
        <begin position="86"/>
        <end position="236"/>
    </location>
</feature>
<comment type="similarity">
    <text evidence="2 5">Belongs to the pseudouridine synthase RluA family.</text>
</comment>
<dbReference type="CDD" id="cd02869">
    <property type="entry name" value="PseudoU_synth_RluA_like"/>
    <property type="match status" value="1"/>
</dbReference>
<evidence type="ECO:0000259" key="6">
    <source>
        <dbReference type="Pfam" id="PF00849"/>
    </source>
</evidence>
<dbReference type="RefSeq" id="WP_039144126.1">
    <property type="nucleotide sequence ID" value="NZ_JOJZ01000013.1"/>
</dbReference>
<evidence type="ECO:0000256" key="2">
    <source>
        <dbReference type="ARBA" id="ARBA00010876"/>
    </source>
</evidence>
<evidence type="ECO:0000256" key="4">
    <source>
        <dbReference type="PROSITE-ProRule" id="PRU00182"/>
    </source>
</evidence>
<dbReference type="InterPro" id="IPR006224">
    <property type="entry name" value="PsdUridine_synth_RluA-like_CS"/>
</dbReference>
<dbReference type="InterPro" id="IPR006145">
    <property type="entry name" value="PsdUridine_synth_RsuA/RluA"/>
</dbReference>
<evidence type="ECO:0000256" key="3">
    <source>
        <dbReference type="PIRSR" id="PIRSR606225-1"/>
    </source>
</evidence>
<dbReference type="GO" id="GO:0000455">
    <property type="term" value="P:enzyme-directed rRNA pseudouridine synthesis"/>
    <property type="evidence" value="ECO:0007669"/>
    <property type="project" value="TreeGrafter"/>
</dbReference>
<protein>
    <recommendedName>
        <fullName evidence="5">Pseudouridine synthase</fullName>
        <ecNumber evidence="5">5.4.99.-</ecNumber>
    </recommendedName>
</protein>
<keyword evidence="5" id="KW-0413">Isomerase</keyword>
<organism evidence="7 8">
    <name type="scientific">Fructilactobacillus fructivorans</name>
    <dbReference type="NCBI Taxonomy" id="1614"/>
    <lineage>
        <taxon>Bacteria</taxon>
        <taxon>Bacillati</taxon>
        <taxon>Bacillota</taxon>
        <taxon>Bacilli</taxon>
        <taxon>Lactobacillales</taxon>
        <taxon>Lactobacillaceae</taxon>
        <taxon>Fructilactobacillus</taxon>
    </lineage>
</organism>
<dbReference type="PANTHER" id="PTHR21600">
    <property type="entry name" value="MITOCHONDRIAL RNA PSEUDOURIDINE SYNTHASE"/>
    <property type="match status" value="1"/>
</dbReference>
<dbReference type="PANTHER" id="PTHR21600:SF35">
    <property type="entry name" value="PSEUDOURIDINE SYNTHASE"/>
    <property type="match status" value="1"/>
</dbReference>
<dbReference type="OrthoDB" id="9807829at2"/>
<reference evidence="7 8" key="1">
    <citation type="submission" date="2014-06" db="EMBL/GenBank/DDBJ databases">
        <title>Functional and comparative genomic analyses of the Drosophila gut microbiota identify candidate symbiosis factors.</title>
        <authorList>
            <person name="Newell P.D."/>
            <person name="Chaston J.M."/>
            <person name="Douglas A.E."/>
        </authorList>
    </citation>
    <scope>NUCLEOTIDE SEQUENCE [LARGE SCALE GENOMIC DNA]</scope>
    <source>
        <strain evidence="7 8">DmCS_002</strain>
    </source>
</reference>
<keyword evidence="4" id="KW-0694">RNA-binding</keyword>
<dbReference type="InterPro" id="IPR020103">
    <property type="entry name" value="PsdUridine_synth_cat_dom_sf"/>
</dbReference>
<dbReference type="Proteomes" id="UP000031397">
    <property type="component" value="Unassembled WGS sequence"/>
</dbReference>
<keyword evidence="8" id="KW-1185">Reference proteome</keyword>
<evidence type="ECO:0000313" key="7">
    <source>
        <dbReference type="EMBL" id="KID42027.1"/>
    </source>
</evidence>
<evidence type="ECO:0000313" key="8">
    <source>
        <dbReference type="Proteomes" id="UP000031397"/>
    </source>
</evidence>
<comment type="catalytic activity">
    <reaction evidence="1 5">
        <text>a uridine in RNA = a pseudouridine in RNA</text>
        <dbReference type="Rhea" id="RHEA:48348"/>
        <dbReference type="Rhea" id="RHEA-COMP:12068"/>
        <dbReference type="Rhea" id="RHEA-COMP:12069"/>
        <dbReference type="ChEBI" id="CHEBI:65314"/>
        <dbReference type="ChEBI" id="CHEBI:65315"/>
    </reaction>
</comment>
<feature type="active site" evidence="3">
    <location>
        <position position="134"/>
    </location>
</feature>
<comment type="function">
    <text evidence="5">Responsible for synthesis of pseudouridine from uracil.</text>
</comment>
<dbReference type="GO" id="GO:0003723">
    <property type="term" value="F:RNA binding"/>
    <property type="evidence" value="ECO:0007669"/>
    <property type="project" value="UniProtKB-KW"/>
</dbReference>
<dbReference type="EMBL" id="JOJZ01000013">
    <property type="protein sequence ID" value="KID42027.1"/>
    <property type="molecule type" value="Genomic_DNA"/>
</dbReference>
<evidence type="ECO:0000256" key="5">
    <source>
        <dbReference type="RuleBase" id="RU362028"/>
    </source>
</evidence>
<dbReference type="GeneID" id="74913363"/>
<dbReference type="EC" id="5.4.99.-" evidence="5"/>
<evidence type="ECO:0000256" key="1">
    <source>
        <dbReference type="ARBA" id="ARBA00000073"/>
    </source>
</evidence>
<dbReference type="PROSITE" id="PS50889">
    <property type="entry name" value="S4"/>
    <property type="match status" value="1"/>
</dbReference>
<dbReference type="GO" id="GO:0140098">
    <property type="term" value="F:catalytic activity, acting on RNA"/>
    <property type="evidence" value="ECO:0007669"/>
    <property type="project" value="UniProtKB-ARBA"/>
</dbReference>
<dbReference type="Gene3D" id="3.30.2350.10">
    <property type="entry name" value="Pseudouridine synthase"/>
    <property type="match status" value="1"/>
</dbReference>
<dbReference type="AlphaFoldDB" id="A0A0C1PMP7"/>
<dbReference type="PROSITE" id="PS01129">
    <property type="entry name" value="PSI_RLU"/>
    <property type="match status" value="1"/>
</dbReference>
<dbReference type="GO" id="GO:0009982">
    <property type="term" value="F:pseudouridine synthase activity"/>
    <property type="evidence" value="ECO:0007669"/>
    <property type="project" value="InterPro"/>
</dbReference>
<comment type="caution">
    <text evidence="7">The sequence shown here is derived from an EMBL/GenBank/DDBJ whole genome shotgun (WGS) entry which is preliminary data.</text>
</comment>
<dbReference type="SUPFAM" id="SSF55120">
    <property type="entry name" value="Pseudouridine synthase"/>
    <property type="match status" value="1"/>
</dbReference>
<dbReference type="Pfam" id="PF00849">
    <property type="entry name" value="PseudoU_synth_2"/>
    <property type="match status" value="1"/>
</dbReference>
<gene>
    <name evidence="7" type="ORF">LfDm3_0695</name>
</gene>
<sequence length="294" mass="33463">MKVDFKSENHHPLSLKAFLTQQGISHRMYADLKRQSHPLEINGKRVDPDGTVNFGDLVSVHFPSEPSDPRIITSFQPIKVIYEDDNWLVVNKEAGLTSVPGPSNQDDTLVNRIKGHLVKEKAVNLKPHIITRLDRFTSGVVLVAKNRLANSYANMELNQHQIDKRYLALVVGKMDHQHGMIDQPIGRIGNDFARQVTPNGQSAQTEYWVKEEFSDYSLLEIKLHTGRTHQIRVHMTSINHRLLGDQLYQGPMDQGISRQALHASFISFFDPFQKQQLNFKAKVPDDMQGLISKN</sequence>
<name>A0A0C1PMP7_9LACO</name>
<dbReference type="PATRIC" id="fig|1614.7.peg.665"/>
<dbReference type="NCBIfam" id="TIGR00005">
    <property type="entry name" value="rluA_subfam"/>
    <property type="match status" value="1"/>
</dbReference>